<evidence type="ECO:0000256" key="8">
    <source>
        <dbReference type="ARBA" id="ARBA00023043"/>
    </source>
</evidence>
<dbReference type="GO" id="GO:0006915">
    <property type="term" value="P:apoptotic process"/>
    <property type="evidence" value="ECO:0007669"/>
    <property type="project" value="UniProtKB-KW"/>
</dbReference>
<dbReference type="InterPro" id="IPR036265">
    <property type="entry name" value="HIT-like_sf"/>
</dbReference>
<evidence type="ECO:0000256" key="10">
    <source>
        <dbReference type="ARBA" id="ARBA00061212"/>
    </source>
</evidence>
<evidence type="ECO:0000313" key="17">
    <source>
        <dbReference type="Proteomes" id="UP000246464"/>
    </source>
</evidence>
<reference evidence="16 17" key="1">
    <citation type="submission" date="2017-12" db="EMBL/GenBank/DDBJ databases">
        <title>Integrating genomic resources of turbot (Scophthalmus maximus) in depth evaluation of genetic and physical mapping variation across individuals.</title>
        <authorList>
            <person name="Martinez P."/>
        </authorList>
    </citation>
    <scope>NUCLEOTIDE SEQUENCE [LARGE SCALE GENOMIC DNA]</scope>
</reference>
<evidence type="ECO:0000256" key="14">
    <source>
        <dbReference type="SAM" id="MobiDB-lite"/>
    </source>
</evidence>
<accession>A0A2U9CTM9</accession>
<dbReference type="SUPFAM" id="SSF54236">
    <property type="entry name" value="Ubiquitin-like"/>
    <property type="match status" value="1"/>
</dbReference>
<feature type="domain" description="SH3" evidence="15">
    <location>
        <begin position="1209"/>
        <end position="1271"/>
    </location>
</feature>
<evidence type="ECO:0000256" key="11">
    <source>
        <dbReference type="PROSITE-ProRule" id="PRU00023"/>
    </source>
</evidence>
<keyword evidence="4" id="KW-0963">Cytoplasm</keyword>
<dbReference type="InterPro" id="IPR047163">
    <property type="entry name" value="ASPP1/2"/>
</dbReference>
<dbReference type="FunFam" id="1.25.40.20:FF:000008">
    <property type="entry name" value="Apoptosis-stimulating of p53 protein 2 isoform 1"/>
    <property type="match status" value="1"/>
</dbReference>
<evidence type="ECO:0000256" key="5">
    <source>
        <dbReference type="ARBA" id="ARBA00022553"/>
    </source>
</evidence>
<dbReference type="InterPro" id="IPR029071">
    <property type="entry name" value="Ubiquitin-like_domsf"/>
</dbReference>
<evidence type="ECO:0000256" key="12">
    <source>
        <dbReference type="PROSITE-ProRule" id="PRU00192"/>
    </source>
</evidence>
<dbReference type="Pfam" id="PF11969">
    <property type="entry name" value="DcpS_C"/>
    <property type="match status" value="2"/>
</dbReference>
<dbReference type="Pfam" id="PF21801">
    <property type="entry name" value="ASPP2-like_RA"/>
    <property type="match status" value="1"/>
</dbReference>
<feature type="repeat" description="ANK" evidence="11">
    <location>
        <begin position="1110"/>
        <end position="1142"/>
    </location>
</feature>
<dbReference type="PANTHER" id="PTHR24131">
    <property type="entry name" value="APOPTOSIS-STIMULATING OF P53 PROTEIN"/>
    <property type="match status" value="1"/>
</dbReference>
<feature type="region of interest" description="Disordered" evidence="14">
    <location>
        <begin position="933"/>
        <end position="1069"/>
    </location>
</feature>
<feature type="compositionally biased region" description="Polar residues" evidence="14">
    <location>
        <begin position="582"/>
        <end position="611"/>
    </location>
</feature>
<feature type="region of interest" description="Disordered" evidence="14">
    <location>
        <begin position="284"/>
        <end position="321"/>
    </location>
</feature>
<evidence type="ECO:0000256" key="6">
    <source>
        <dbReference type="ARBA" id="ARBA00022703"/>
    </source>
</evidence>
<feature type="compositionally biased region" description="Low complexity" evidence="14">
    <location>
        <begin position="290"/>
        <end position="308"/>
    </location>
</feature>
<dbReference type="GO" id="GO:0042981">
    <property type="term" value="P:regulation of apoptotic process"/>
    <property type="evidence" value="ECO:0007669"/>
    <property type="project" value="InterPro"/>
</dbReference>
<dbReference type="InterPro" id="IPR002110">
    <property type="entry name" value="Ankyrin_rpt"/>
</dbReference>
<feature type="region of interest" description="Disordered" evidence="14">
    <location>
        <begin position="525"/>
        <end position="768"/>
    </location>
</feature>
<keyword evidence="5" id="KW-0597">Phosphoprotein</keyword>
<evidence type="ECO:0000256" key="13">
    <source>
        <dbReference type="SAM" id="Coils"/>
    </source>
</evidence>
<dbReference type="Gene3D" id="3.30.428.10">
    <property type="entry name" value="HIT-like"/>
    <property type="match status" value="2"/>
</dbReference>
<evidence type="ECO:0000256" key="4">
    <source>
        <dbReference type="ARBA" id="ARBA00022490"/>
    </source>
</evidence>
<comment type="subcellular location">
    <subcellularLocation>
        <location evidence="2">Cytoplasm</location>
    </subcellularLocation>
    <subcellularLocation>
        <location evidence="1">Nucleus</location>
    </subcellularLocation>
</comment>
<dbReference type="InterPro" id="IPR036028">
    <property type="entry name" value="SH3-like_dom_sf"/>
</dbReference>
<feature type="compositionally biased region" description="Low complexity" evidence="14">
    <location>
        <begin position="625"/>
        <end position="638"/>
    </location>
</feature>
<keyword evidence="17" id="KW-1185">Reference proteome</keyword>
<comment type="similarity">
    <text evidence="10">Belongs to the ASPP family.</text>
</comment>
<dbReference type="SMART" id="SM00248">
    <property type="entry name" value="ANK"/>
    <property type="match status" value="2"/>
</dbReference>
<sequence length="1280" mass="140879">MGRAVLREQGIIDMKDVRLGFHQPPYISVNHLHLHVLAPASQISEYMIYKFIPGTSSFITEEYLREHLKKNAVDLLDELCVRLVVLRADRGHAQMFGVSEASSSRSEDCPFCQIATSETDTEILLSDDQLVCFRDSKPGATHHYLVVPRRHIDNCKALQGDDVSLEPTSSEEGLRRLEEKWLITTNQLADDLRFDPARAANMMPMILTVYLSDEEQAVTEVPITPETTCRDVVEFCKEPGESGCHLAEVWRGNERAIPFEHMMYEHLQKWGPRKQEVKFFLRHEDSPTESSDQGSQQSQDQTSRRSGTTGEKHNENGVGNQRVELTLSELQEMATRQQQQIEAQQQMLVAKEQRLRYLKQQERRQQQTVSEGEKLQRLKERVESQEAKLKKIRAMRGQVDYSKVINGNLSVEIEQVSSLFQEKQAELQSAVLRVEQLSLQLEDLRRGKLNGIHTALGGQVTGTAALELRKLYQELQIRNKLNQEQNSKLQQQKDLLNKRNMEVTLMDKRISELRERLYKKKAEARQKENLPLNRANGPPSPQPAPGTLGRVAAVGPYIQVPVPGRQDGGYTMPPDPLKPQTLGVNNQANHGRTKSANDTGWSTVGKTNSTLKPPERRDSGSDTQGKSPPSGSPVTPSGEKVLESKMAVSSPAIPKPQPPPYGSHHISATSASSLERRRDAPPPLRPLPNPPAPAWPRTPPSTGSSSQQIQQRISVPPSPTLQPNVPLFPPGLSERLDPPPAVAVRPFIPDRGSRPQSPRKGPPTMHSSSIYHMYLQQAAPKSQPLKPALKAVYGKPVLSSSSMPPSPLPFVQAGGAFPLLHGPLVGDDALDGEIDDHDGFPHLEPSAPPPSVENIPRPLSPTKLTPMVHSPLRYQSDADLEVLRKKLANAPRPLKKRSSITEPEGPSGPNIQKLLYQRFNTLAGGIEGNGVGGSGGGNGAGNGTPFYQPANPPGYPGGDSVADTDNGNLPSGMPLLPPPGAEELGSEAAPPSTDANDNEPLPSPLEELDDPEEAEGPEDDDNNNNVGTSEASLPSPVPEVTTPEESGTAVSQPLEKRTNLKKPNSERTGHGFRVKFNPLALLLDASLEGEFDLVQRIIYEVENPSTPNDEGITPLHNSVCAGHHHIVKFLLDFGVNVNAADSDGWTPLHCAASCNSVHLCKLLVESGAAIFASTISDVETAADKCEEMEEGFIQCSQFLYGVQEKLGVMNKGTVYALWDHEAQNQDELSFGEGDAITILRRQDDIETEWWWARLEDSEGYVPRNLLGLYPRIKPRQRSLA</sequence>
<dbReference type="AlphaFoldDB" id="A0A2U9CTM9"/>
<feature type="region of interest" description="Disordered" evidence="14">
    <location>
        <begin position="889"/>
        <end position="911"/>
    </location>
</feature>
<feature type="coiled-coil region" evidence="13">
    <location>
        <begin position="420"/>
        <end position="447"/>
    </location>
</feature>
<dbReference type="Proteomes" id="UP000246464">
    <property type="component" value="Chromosome 20"/>
</dbReference>
<evidence type="ECO:0000259" key="15">
    <source>
        <dbReference type="PROSITE" id="PS50002"/>
    </source>
</evidence>
<dbReference type="PROSITE" id="PS50002">
    <property type="entry name" value="SH3"/>
    <property type="match status" value="1"/>
</dbReference>
<dbReference type="EMBL" id="CP026262">
    <property type="protein sequence ID" value="AWP20004.1"/>
    <property type="molecule type" value="Genomic_DNA"/>
</dbReference>
<dbReference type="PROSITE" id="PS50297">
    <property type="entry name" value="ANK_REP_REGION"/>
    <property type="match status" value="2"/>
</dbReference>
<dbReference type="GO" id="GO:0005737">
    <property type="term" value="C:cytoplasm"/>
    <property type="evidence" value="ECO:0007669"/>
    <property type="project" value="UniProtKB-SubCell"/>
</dbReference>
<dbReference type="SUPFAM" id="SSF50044">
    <property type="entry name" value="SH3-domain"/>
    <property type="match status" value="1"/>
</dbReference>
<dbReference type="PANTHER" id="PTHR24131:SF5">
    <property type="entry name" value="APOPTOSIS-STIMULATING OF P53 PROTEIN 1"/>
    <property type="match status" value="1"/>
</dbReference>
<feature type="compositionally biased region" description="Pro residues" evidence="14">
    <location>
        <begin position="681"/>
        <end position="699"/>
    </location>
</feature>
<feature type="compositionally biased region" description="Basic and acidic residues" evidence="14">
    <location>
        <begin position="1054"/>
        <end position="1069"/>
    </location>
</feature>
<dbReference type="FunFam" id="3.10.20.90:FF:000030">
    <property type="entry name" value="Apoptosis-stimulating of p53 protein 2 isoform 1"/>
    <property type="match status" value="1"/>
</dbReference>
<dbReference type="Pfam" id="PF12796">
    <property type="entry name" value="Ank_2"/>
    <property type="match status" value="1"/>
</dbReference>
<proteinExistence type="inferred from homology"/>
<dbReference type="SMART" id="SM00326">
    <property type="entry name" value="SH3"/>
    <property type="match status" value="1"/>
</dbReference>
<dbReference type="InterPro" id="IPR048942">
    <property type="entry name" value="ASPP2-like_RA"/>
</dbReference>
<evidence type="ECO:0000256" key="3">
    <source>
        <dbReference type="ARBA" id="ARBA00022443"/>
    </source>
</evidence>
<feature type="repeat" description="ANK" evidence="11">
    <location>
        <begin position="1143"/>
        <end position="1175"/>
    </location>
</feature>
<dbReference type="STRING" id="52904.ENSSMAP00000020764"/>
<dbReference type="SUPFAM" id="SSF48403">
    <property type="entry name" value="Ankyrin repeat"/>
    <property type="match status" value="1"/>
</dbReference>
<dbReference type="InterPro" id="IPR036770">
    <property type="entry name" value="Ankyrin_rpt-contain_sf"/>
</dbReference>
<keyword evidence="3 12" id="KW-0728">SH3 domain</keyword>
<organism evidence="16 17">
    <name type="scientific">Scophthalmus maximus</name>
    <name type="common">Turbot</name>
    <name type="synonym">Psetta maxima</name>
    <dbReference type="NCBI Taxonomy" id="52904"/>
    <lineage>
        <taxon>Eukaryota</taxon>
        <taxon>Metazoa</taxon>
        <taxon>Chordata</taxon>
        <taxon>Craniata</taxon>
        <taxon>Vertebrata</taxon>
        <taxon>Euteleostomi</taxon>
        <taxon>Actinopterygii</taxon>
        <taxon>Neopterygii</taxon>
        <taxon>Teleostei</taxon>
        <taxon>Neoteleostei</taxon>
        <taxon>Acanthomorphata</taxon>
        <taxon>Carangaria</taxon>
        <taxon>Pleuronectiformes</taxon>
        <taxon>Pleuronectoidei</taxon>
        <taxon>Scophthalmidae</taxon>
        <taxon>Scophthalmus</taxon>
    </lineage>
</organism>
<keyword evidence="6" id="KW-0053">Apoptosis</keyword>
<keyword evidence="8 11" id="KW-0040">ANK repeat</keyword>
<dbReference type="SUPFAM" id="SSF54197">
    <property type="entry name" value="HIT-like"/>
    <property type="match status" value="2"/>
</dbReference>
<dbReference type="InterPro" id="IPR001452">
    <property type="entry name" value="SH3_domain"/>
</dbReference>
<keyword evidence="13" id="KW-0175">Coiled coil</keyword>
<evidence type="ECO:0000256" key="7">
    <source>
        <dbReference type="ARBA" id="ARBA00022737"/>
    </source>
</evidence>
<gene>
    <name evidence="16" type="ORF">SMAX5B_019637</name>
</gene>
<dbReference type="PROSITE" id="PS50088">
    <property type="entry name" value="ANK_REPEAT"/>
    <property type="match status" value="2"/>
</dbReference>
<evidence type="ECO:0000256" key="1">
    <source>
        <dbReference type="ARBA" id="ARBA00004123"/>
    </source>
</evidence>
<keyword evidence="9" id="KW-0539">Nucleus</keyword>
<evidence type="ECO:0000256" key="2">
    <source>
        <dbReference type="ARBA" id="ARBA00004496"/>
    </source>
</evidence>
<dbReference type="GO" id="GO:0005634">
    <property type="term" value="C:nucleus"/>
    <property type="evidence" value="ECO:0007669"/>
    <property type="project" value="UniProtKB-SubCell"/>
</dbReference>
<keyword evidence="7" id="KW-0677">Repeat</keyword>
<feature type="compositionally biased region" description="Gly residues" evidence="14">
    <location>
        <begin position="933"/>
        <end position="942"/>
    </location>
</feature>
<feature type="compositionally biased region" description="Low complexity" evidence="14">
    <location>
        <begin position="700"/>
        <end position="715"/>
    </location>
</feature>
<evidence type="ECO:0000313" key="16">
    <source>
        <dbReference type="EMBL" id="AWP20004.1"/>
    </source>
</evidence>
<dbReference type="GO" id="GO:0002039">
    <property type="term" value="F:p53 binding"/>
    <property type="evidence" value="ECO:0007669"/>
    <property type="project" value="InterPro"/>
</dbReference>
<evidence type="ECO:0000256" key="9">
    <source>
        <dbReference type="ARBA" id="ARBA00023242"/>
    </source>
</evidence>
<protein>
    <submittedName>
        <fullName evidence="16">Putative apoptosis-stimulating of p53 protein 1-like</fullName>
    </submittedName>
</protein>
<dbReference type="Pfam" id="PF00018">
    <property type="entry name" value="SH3_1"/>
    <property type="match status" value="1"/>
</dbReference>
<dbReference type="Gene3D" id="1.25.40.20">
    <property type="entry name" value="Ankyrin repeat-containing domain"/>
    <property type="match status" value="1"/>
</dbReference>
<feature type="compositionally biased region" description="Acidic residues" evidence="14">
    <location>
        <begin position="1006"/>
        <end position="1022"/>
    </location>
</feature>
<dbReference type="Gene3D" id="3.10.20.90">
    <property type="entry name" value="Phosphatidylinositol 3-kinase Catalytic Subunit, Chain A, domain 1"/>
    <property type="match status" value="1"/>
</dbReference>
<feature type="compositionally biased region" description="Low complexity" evidence="14">
    <location>
        <begin position="981"/>
        <end position="992"/>
    </location>
</feature>
<name>A0A2U9CTM9_SCOMX</name>